<evidence type="ECO:0000259" key="1">
    <source>
        <dbReference type="Pfam" id="PF09917"/>
    </source>
</evidence>
<dbReference type="PANTHER" id="PTHR36919">
    <property type="entry name" value="BLR1215 PROTEIN"/>
    <property type="match status" value="1"/>
</dbReference>
<dbReference type="AlphaFoldDB" id="A0A0F9MLF7"/>
<dbReference type="InterPro" id="IPR019223">
    <property type="entry name" value="DUF2147"/>
</dbReference>
<organism evidence="2">
    <name type="scientific">marine sediment metagenome</name>
    <dbReference type="NCBI Taxonomy" id="412755"/>
    <lineage>
        <taxon>unclassified sequences</taxon>
        <taxon>metagenomes</taxon>
        <taxon>ecological metagenomes</taxon>
    </lineage>
</organism>
<sequence>MILNKVLTICLLILAVSSLQSQSVFGKWKTIDDRTGKPKAIIHIYEDDEGLMDGKVLKIVEEGKENFVCDKCDGDRKGKPVLGMTIIEDAEHQGDGIYKGDTLFDPQQAMTFRCKIWLNPDNPDELMVRGYLAFIYRTQTWKRVEG</sequence>
<reference evidence="2" key="1">
    <citation type="journal article" date="2015" name="Nature">
        <title>Complex archaea that bridge the gap between prokaryotes and eukaryotes.</title>
        <authorList>
            <person name="Spang A."/>
            <person name="Saw J.H."/>
            <person name="Jorgensen S.L."/>
            <person name="Zaremba-Niedzwiedzka K."/>
            <person name="Martijn J."/>
            <person name="Lind A.E."/>
            <person name="van Eijk R."/>
            <person name="Schleper C."/>
            <person name="Guy L."/>
            <person name="Ettema T.J."/>
        </authorList>
    </citation>
    <scope>NUCLEOTIDE SEQUENCE</scope>
</reference>
<dbReference type="PANTHER" id="PTHR36919:SF3">
    <property type="entry name" value="BLL5882 PROTEIN"/>
    <property type="match status" value="1"/>
</dbReference>
<dbReference type="Gene3D" id="2.40.128.520">
    <property type="match status" value="1"/>
</dbReference>
<proteinExistence type="predicted"/>
<protein>
    <recommendedName>
        <fullName evidence="1">DUF2147 domain-containing protein</fullName>
    </recommendedName>
</protein>
<gene>
    <name evidence="2" type="ORF">LCGC14_1060130</name>
</gene>
<name>A0A0F9MLF7_9ZZZZ</name>
<dbReference type="EMBL" id="LAZR01004494">
    <property type="protein sequence ID" value="KKN08100.1"/>
    <property type="molecule type" value="Genomic_DNA"/>
</dbReference>
<evidence type="ECO:0000313" key="2">
    <source>
        <dbReference type="EMBL" id="KKN08100.1"/>
    </source>
</evidence>
<accession>A0A0F9MLF7</accession>
<dbReference type="Pfam" id="PF09917">
    <property type="entry name" value="DUF2147"/>
    <property type="match status" value="1"/>
</dbReference>
<feature type="domain" description="DUF2147" evidence="1">
    <location>
        <begin position="26"/>
        <end position="143"/>
    </location>
</feature>
<comment type="caution">
    <text evidence="2">The sequence shown here is derived from an EMBL/GenBank/DDBJ whole genome shotgun (WGS) entry which is preliminary data.</text>
</comment>